<accession>A0A0G4PE82</accession>
<dbReference type="InterPro" id="IPR020568">
    <property type="entry name" value="Ribosomal_Su5_D2-typ_SF"/>
</dbReference>
<dbReference type="GO" id="GO:0005524">
    <property type="term" value="F:ATP binding"/>
    <property type="evidence" value="ECO:0007669"/>
    <property type="project" value="InterPro"/>
</dbReference>
<feature type="compositionally biased region" description="Low complexity" evidence="3">
    <location>
        <begin position="715"/>
        <end position="728"/>
    </location>
</feature>
<dbReference type="Proteomes" id="UP000053732">
    <property type="component" value="Unassembled WGS sequence"/>
</dbReference>
<keyword evidence="6" id="KW-1185">Reference proteome</keyword>
<dbReference type="Gene3D" id="3.30.565.10">
    <property type="entry name" value="Histidine kinase-like ATPase, C-terminal domain"/>
    <property type="match status" value="1"/>
</dbReference>
<sequence length="891" mass="97997">MPIEALPQKTIRAIGSTSVISDPYSVVKELIDNALDASATSLQIEISQNTVDIIQLKDNGHGISPEDQQYVCKRAFTSKIQTLDDLKNVGGSSLGFRGEALASAAEMCGVLAVTTRVESEVAGRCLKFGRNGELIGTQRTSHPVGTTVRITDFLKHLPVRRQTALKGAARNLTRIKRLLQAYAIAQPSKRLSLKVLKAKNENSNWAYAPSADASLSDAALKVAGTEVSSSCVLKRLSSQITDRDQRRSSDQKEYEAITFLPKTQFDTSKINNAGQYISVDGRPLSSSRGIGHEIVKIFKPYVRAAASKSESSKSVSDPFLCLQIRCPRGTYDVNIEPAKDDLLFEDRDVVLALVENLFRDHYGEIDGAETKNSNQGKDDACKSVEGPGGFELLMARKPAKELSTQPRDPENPFSEVIPHTPLSQKPLQSESASSPIVPSSSKGPESPDESAPARNKRSSFVNPWSISRINASFQTPRRGGNSLTETSPVDLSSGSLQGPTRRESESRAPQHSPSSDFTSPLASRLASGSPVRRRRQHPQESTESSPETNRILSARRAERERDRDRYGNGALDTWFQRTTQVSLQHLIEEGPTQEPDSPLSFLARQRFELPTNTSPSIGHVDGQDDGCSDSPSKNSITPEAARHVPSLPEDQGEDIPESMDSGRGFPVLERWAARLHEGVSHEEPSDLEKALDFERRKKEAIQNSRLRFKQNDKLSSSQSAPVSHSPHSSRYLAAKAALTSSQISIGEPVSATTLSPHDPRAYLIRQERDLSTNEPSTNDGKARRLPTKRLPFERIPDGSDLYNLGLTWSVDLSPNSNLFKRNIPETLYTGSDSETTAFSASDLETSLPFWNERLISLMKQKYKNKDESKPLSIDIDLVSIISQHVQTAQNN</sequence>
<dbReference type="SUPFAM" id="SSF55874">
    <property type="entry name" value="ATPase domain of HSP90 chaperone/DNA topoisomerase II/histidine kinase"/>
    <property type="match status" value="1"/>
</dbReference>
<reference evidence="5 6" key="1">
    <citation type="journal article" date="2014" name="Nat. Commun.">
        <title>Multiple recent horizontal transfers of a large genomic region in cheese making fungi.</title>
        <authorList>
            <person name="Cheeseman K."/>
            <person name="Ropars J."/>
            <person name="Renault P."/>
            <person name="Dupont J."/>
            <person name="Gouzy J."/>
            <person name="Branca A."/>
            <person name="Abraham A.L."/>
            <person name="Ceppi M."/>
            <person name="Conseiller E."/>
            <person name="Debuchy R."/>
            <person name="Malagnac F."/>
            <person name="Goarin A."/>
            <person name="Silar P."/>
            <person name="Lacoste S."/>
            <person name="Sallet E."/>
            <person name="Bensimon A."/>
            <person name="Giraud T."/>
            <person name="Brygoo Y."/>
        </authorList>
    </citation>
    <scope>NUCLEOTIDE SEQUENCE [LARGE SCALE GENOMIC DNA]</scope>
    <source>
        <strain evidence="6">FM 013</strain>
    </source>
</reference>
<dbReference type="InterPro" id="IPR036890">
    <property type="entry name" value="HATPase_C_sf"/>
</dbReference>
<proteinExistence type="inferred from homology"/>
<feature type="region of interest" description="Disordered" evidence="3">
    <location>
        <begin position="366"/>
        <end position="387"/>
    </location>
</feature>
<dbReference type="FunFam" id="3.30.565.10:FF:000017">
    <property type="entry name" value="PMS1 homolog 1, mismatch repair system component"/>
    <property type="match status" value="1"/>
</dbReference>
<evidence type="ECO:0000256" key="3">
    <source>
        <dbReference type="SAM" id="MobiDB-lite"/>
    </source>
</evidence>
<dbReference type="GO" id="GO:0006298">
    <property type="term" value="P:mismatch repair"/>
    <property type="evidence" value="ECO:0007669"/>
    <property type="project" value="InterPro"/>
</dbReference>
<dbReference type="InterPro" id="IPR038973">
    <property type="entry name" value="MutL/Mlh/Pms-like"/>
</dbReference>
<protein>
    <submittedName>
        <fullName evidence="5">DNA mismatch repair protein</fullName>
    </submittedName>
</protein>
<feature type="compositionally biased region" description="Low complexity" evidence="3">
    <location>
        <begin position="429"/>
        <end position="444"/>
    </location>
</feature>
<comment type="similarity">
    <text evidence="1">Belongs to the DNA mismatch repair MutL/HexB family.</text>
</comment>
<dbReference type="PANTHER" id="PTHR10073">
    <property type="entry name" value="DNA MISMATCH REPAIR PROTEIN MLH, PMS, MUTL"/>
    <property type="match status" value="1"/>
</dbReference>
<dbReference type="GO" id="GO:0030983">
    <property type="term" value="F:mismatched DNA binding"/>
    <property type="evidence" value="ECO:0007669"/>
    <property type="project" value="InterPro"/>
</dbReference>
<dbReference type="GO" id="GO:0140664">
    <property type="term" value="F:ATP-dependent DNA damage sensor activity"/>
    <property type="evidence" value="ECO:0007669"/>
    <property type="project" value="InterPro"/>
</dbReference>
<dbReference type="SUPFAM" id="SSF54211">
    <property type="entry name" value="Ribosomal protein S5 domain 2-like"/>
    <property type="match status" value="1"/>
</dbReference>
<evidence type="ECO:0000256" key="2">
    <source>
        <dbReference type="ARBA" id="ARBA00022763"/>
    </source>
</evidence>
<evidence type="ECO:0000259" key="4">
    <source>
        <dbReference type="SMART" id="SM01340"/>
    </source>
</evidence>
<dbReference type="InterPro" id="IPR014762">
    <property type="entry name" value="DNA_mismatch_repair_CS"/>
</dbReference>
<dbReference type="InterPro" id="IPR014721">
    <property type="entry name" value="Ribsml_uS5_D2-typ_fold_subgr"/>
</dbReference>
<dbReference type="Pfam" id="PF01119">
    <property type="entry name" value="DNA_mis_repair"/>
    <property type="match status" value="1"/>
</dbReference>
<feature type="compositionally biased region" description="Polar residues" evidence="3">
    <location>
        <begin position="539"/>
        <end position="551"/>
    </location>
</feature>
<dbReference type="AlphaFoldDB" id="A0A0G4PE82"/>
<dbReference type="PROSITE" id="PS00058">
    <property type="entry name" value="DNA_MISMATCH_REPAIR_1"/>
    <property type="match status" value="1"/>
</dbReference>
<feature type="region of interest" description="Disordered" evidence="3">
    <location>
        <begin position="766"/>
        <end position="787"/>
    </location>
</feature>
<gene>
    <name evidence="5" type="ORF">PCAMFM013_S012g000247</name>
</gene>
<feature type="compositionally biased region" description="Basic and acidic residues" evidence="3">
    <location>
        <begin position="555"/>
        <end position="566"/>
    </location>
</feature>
<dbReference type="GO" id="GO:0032389">
    <property type="term" value="C:MutLalpha complex"/>
    <property type="evidence" value="ECO:0007669"/>
    <property type="project" value="TreeGrafter"/>
</dbReference>
<dbReference type="PANTHER" id="PTHR10073:SF41">
    <property type="entry name" value="MISMATCH REPAIR PROTEIN, PUTATIVE (AFU_ORTHOLOGUE AFUA_8G05820)-RELATED"/>
    <property type="match status" value="1"/>
</dbReference>
<dbReference type="InterPro" id="IPR013507">
    <property type="entry name" value="DNA_mismatch_S5_2-like"/>
</dbReference>
<keyword evidence="2" id="KW-0227">DNA damage</keyword>
<feature type="compositionally biased region" description="Polar residues" evidence="3">
    <location>
        <begin position="509"/>
        <end position="521"/>
    </location>
</feature>
<dbReference type="GO" id="GO:0061982">
    <property type="term" value="P:meiosis I cell cycle process"/>
    <property type="evidence" value="ECO:0007669"/>
    <property type="project" value="UniProtKB-ARBA"/>
</dbReference>
<dbReference type="Gene3D" id="3.30.230.10">
    <property type="match status" value="1"/>
</dbReference>
<feature type="region of interest" description="Disordered" evidence="3">
    <location>
        <begin position="611"/>
        <end position="660"/>
    </location>
</feature>
<feature type="region of interest" description="Disordered" evidence="3">
    <location>
        <begin position="702"/>
        <end position="728"/>
    </location>
</feature>
<dbReference type="SMART" id="SM01340">
    <property type="entry name" value="DNA_mis_repair"/>
    <property type="match status" value="1"/>
</dbReference>
<dbReference type="GO" id="GO:0016887">
    <property type="term" value="F:ATP hydrolysis activity"/>
    <property type="evidence" value="ECO:0007669"/>
    <property type="project" value="InterPro"/>
</dbReference>
<evidence type="ECO:0000313" key="6">
    <source>
        <dbReference type="Proteomes" id="UP000053732"/>
    </source>
</evidence>
<organism evidence="5 6">
    <name type="scientific">Penicillium camemberti (strain FM 013)</name>
    <dbReference type="NCBI Taxonomy" id="1429867"/>
    <lineage>
        <taxon>Eukaryota</taxon>
        <taxon>Fungi</taxon>
        <taxon>Dikarya</taxon>
        <taxon>Ascomycota</taxon>
        <taxon>Pezizomycotina</taxon>
        <taxon>Eurotiomycetes</taxon>
        <taxon>Eurotiomycetidae</taxon>
        <taxon>Eurotiales</taxon>
        <taxon>Aspergillaceae</taxon>
        <taxon>Penicillium</taxon>
    </lineage>
</organism>
<dbReference type="InterPro" id="IPR002099">
    <property type="entry name" value="MutL/Mlh/PMS"/>
</dbReference>
<feature type="region of interest" description="Disordered" evidence="3">
    <location>
        <begin position="400"/>
        <end position="572"/>
    </location>
</feature>
<feature type="domain" description="DNA mismatch repair protein S5" evidence="4">
    <location>
        <begin position="219"/>
        <end position="363"/>
    </location>
</feature>
<dbReference type="Pfam" id="PF13589">
    <property type="entry name" value="HATPase_c_3"/>
    <property type="match status" value="1"/>
</dbReference>
<dbReference type="EMBL" id="HG793145">
    <property type="protein sequence ID" value="CRL24637.1"/>
    <property type="molecule type" value="Genomic_DNA"/>
</dbReference>
<evidence type="ECO:0000313" key="5">
    <source>
        <dbReference type="EMBL" id="CRL24637.1"/>
    </source>
</evidence>
<feature type="compositionally biased region" description="Polar residues" evidence="3">
    <location>
        <begin position="458"/>
        <end position="498"/>
    </location>
</feature>
<dbReference type="STRING" id="1429867.A0A0G4PE82"/>
<name>A0A0G4PE82_PENC3</name>
<evidence type="ECO:0000256" key="1">
    <source>
        <dbReference type="ARBA" id="ARBA00006082"/>
    </source>
</evidence>
<dbReference type="NCBIfam" id="TIGR00585">
    <property type="entry name" value="mutl"/>
    <property type="match status" value="1"/>
</dbReference>